<evidence type="ECO:0000313" key="5">
    <source>
        <dbReference type="Proteomes" id="UP001165080"/>
    </source>
</evidence>
<reference evidence="4 5" key="1">
    <citation type="journal article" date="2023" name="Commun. Biol.">
        <title>Reorganization of the ancestral sex-determining regions during the evolution of trioecy in Pleodorina starrii.</title>
        <authorList>
            <person name="Takahashi K."/>
            <person name="Suzuki S."/>
            <person name="Kawai-Toyooka H."/>
            <person name="Yamamoto K."/>
            <person name="Hamaji T."/>
            <person name="Ootsuki R."/>
            <person name="Yamaguchi H."/>
            <person name="Kawachi M."/>
            <person name="Higashiyama T."/>
            <person name="Nozaki H."/>
        </authorList>
    </citation>
    <scope>NUCLEOTIDE SEQUENCE [LARGE SCALE GENOMIC DNA]</scope>
    <source>
        <strain evidence="4 5">NIES-4479</strain>
    </source>
</reference>
<feature type="coiled-coil region" evidence="1">
    <location>
        <begin position="658"/>
        <end position="719"/>
    </location>
</feature>
<feature type="compositionally biased region" description="Low complexity" evidence="2">
    <location>
        <begin position="406"/>
        <end position="417"/>
    </location>
</feature>
<proteinExistence type="predicted"/>
<feature type="region of interest" description="Disordered" evidence="2">
    <location>
        <begin position="741"/>
        <end position="799"/>
    </location>
</feature>
<feature type="region of interest" description="Disordered" evidence="2">
    <location>
        <begin position="1018"/>
        <end position="1059"/>
    </location>
</feature>
<feature type="region of interest" description="Disordered" evidence="2">
    <location>
        <begin position="468"/>
        <end position="542"/>
    </location>
</feature>
<keyword evidence="5" id="KW-1185">Reference proteome</keyword>
<name>A0A9W6F0C1_9CHLO</name>
<feature type="compositionally biased region" description="Pro residues" evidence="2">
    <location>
        <begin position="935"/>
        <end position="954"/>
    </location>
</feature>
<evidence type="ECO:0000256" key="2">
    <source>
        <dbReference type="SAM" id="MobiDB-lite"/>
    </source>
</evidence>
<dbReference type="GO" id="GO:0008017">
    <property type="term" value="F:microtubule binding"/>
    <property type="evidence" value="ECO:0007669"/>
    <property type="project" value="InterPro"/>
</dbReference>
<dbReference type="InterPro" id="IPR016024">
    <property type="entry name" value="ARM-type_fold"/>
</dbReference>
<dbReference type="InterPro" id="IPR057600">
    <property type="entry name" value="TORTIFOLIA1/SINE1-2_N"/>
</dbReference>
<gene>
    <name evidence="4" type="primary">PLEST007233</name>
    <name evidence="4" type="ORF">PLESTB_000476100</name>
</gene>
<feature type="domain" description="TORTIFOLIA1/SINE1-2 N-terminal" evidence="3">
    <location>
        <begin position="22"/>
        <end position="213"/>
    </location>
</feature>
<dbReference type="Pfam" id="PF24714">
    <property type="entry name" value="TOR1L1_N"/>
    <property type="match status" value="1"/>
</dbReference>
<feature type="region of interest" description="Disordered" evidence="2">
    <location>
        <begin position="382"/>
        <end position="451"/>
    </location>
</feature>
<evidence type="ECO:0000313" key="4">
    <source>
        <dbReference type="EMBL" id="GLC51195.1"/>
    </source>
</evidence>
<feature type="compositionally biased region" description="Low complexity" evidence="2">
    <location>
        <begin position="752"/>
        <end position="780"/>
    </location>
</feature>
<dbReference type="InterPro" id="IPR033337">
    <property type="entry name" value="TORTIFOLIA1/SINE1-2"/>
</dbReference>
<keyword evidence="1" id="KW-0175">Coiled coil</keyword>
<dbReference type="EMBL" id="BRXU01000004">
    <property type="protein sequence ID" value="GLC51195.1"/>
    <property type="molecule type" value="Genomic_DNA"/>
</dbReference>
<dbReference type="InterPro" id="IPR011989">
    <property type="entry name" value="ARM-like"/>
</dbReference>
<organism evidence="4 5">
    <name type="scientific">Pleodorina starrii</name>
    <dbReference type="NCBI Taxonomy" id="330485"/>
    <lineage>
        <taxon>Eukaryota</taxon>
        <taxon>Viridiplantae</taxon>
        <taxon>Chlorophyta</taxon>
        <taxon>core chlorophytes</taxon>
        <taxon>Chlorophyceae</taxon>
        <taxon>CS clade</taxon>
        <taxon>Chlamydomonadales</taxon>
        <taxon>Volvocaceae</taxon>
        <taxon>Pleodorina</taxon>
    </lineage>
</organism>
<dbReference type="SUPFAM" id="SSF48371">
    <property type="entry name" value="ARM repeat"/>
    <property type="match status" value="1"/>
</dbReference>
<dbReference type="AlphaFoldDB" id="A0A9W6F0C1"/>
<dbReference type="PANTHER" id="PTHR31355">
    <property type="entry name" value="MICROTUBULE-ASSOCIATED PROTEIN TORTIFOLIA1"/>
    <property type="match status" value="1"/>
</dbReference>
<dbReference type="Gene3D" id="1.25.10.10">
    <property type="entry name" value="Leucine-rich Repeat Variant"/>
    <property type="match status" value="1"/>
</dbReference>
<sequence length="1084" mass="112083">MPPRLSVGAAAAAPAASKILKKDRIVQALSRMNDRDTQKAAAEELASIVVNMDQEGLLIIISGLCTTGSEHKVFARKECARAIGIIASEACPLREQALQQPHLGKMLGQLRKLLQDPDSSVREASSEALALVAKGLAHVDSGAGPQGTLNNPVVKLIFDCLAEQRKELNAAACSALGLAAPFLGTLEISLSRELVRKLNSPAFQAPAALLAALARSDPATGEPIGLIKSGPAAFFPVLSALVGQPAPPSVTSSSGTVGSGVAGALSRPDWPVRLAAADMLRSTALLLGPFMEMDGCWARGDAKSVTGRAIKALESCKFDKVRDVRDVARNALAVLEDLYEYGSGGGSTAGWPAHIAAKLCGRDPPPAAAVATSTFVLPFPVDGAAPGRKSPLRRSAVSPPGRRPRTAQPPAAARASNSPPPGAGRSSPPPAERRSSPMLARGGSVSERFRAAHRDGDVVSVRYLGGVESAPLPGTTGEEVGGGGAGGPQLREAESVKSAASAPARAPLQDDTAPDALQGSRRTSRQPSKASESAWAVDRPLSLEPQPADDVHVRAPHELLRNLALGGDAAAVLGADGLPTFTQPYILKSSSPRPASEVAAWAAADALKGPPEFLAQPAATTGSAPAPLVSPAAGSGALGGPASVSVPLDEWLAAQQRLHSLEEQQRQLLEAFNAMSEQNKQTIAGLQDKVSCLEAALEAAQAQVAAQQLQQQQHQQRQQELLEQQVDEPSLAEADVSWMSRTIRPGSPLMPPTTTAEGGTSTSTAAAAAATPTTTTGAAPDRAMASPRSGAGLDPEAASEARQAYREVLAGGRLSDMQLLRLMVRTGPIWGDLGPELSAQLLAAFTASLQQARADGPMLTRMVPWLYRLVDDKHVVYEPPVEMRAPLLAALRSTQASVTDPALNEKVVLLINTMRTYWSLWDAPAAAGPAVRQLTPPPLPPPPSQQSQPSPAPFLPQGSSHQELSFGIGQLPLQQQLDAAAHIRAAAAAAIAGWGASFAAHGGSPDVSGGAAQAAAALAPAESHSPGLDGLGPPTVTPRVTAAAVRSSQGRSPSIGALMGQWSDLQRDFAAMSSPNHRPQSRGQ</sequence>
<evidence type="ECO:0000256" key="1">
    <source>
        <dbReference type="SAM" id="Coils"/>
    </source>
</evidence>
<feature type="region of interest" description="Disordered" evidence="2">
    <location>
        <begin position="931"/>
        <end position="962"/>
    </location>
</feature>
<accession>A0A9W6F0C1</accession>
<protein>
    <recommendedName>
        <fullName evidence="3">TORTIFOLIA1/SINE1-2 N-terminal domain-containing protein</fullName>
    </recommendedName>
</protein>
<comment type="caution">
    <text evidence="4">The sequence shown here is derived from an EMBL/GenBank/DDBJ whole genome shotgun (WGS) entry which is preliminary data.</text>
</comment>
<dbReference type="PANTHER" id="PTHR31355:SF7">
    <property type="entry name" value="MICROTUBULE-ASSOCIATED PROTEIN TORTIFOLIA1"/>
    <property type="match status" value="1"/>
</dbReference>
<feature type="compositionally biased region" description="Pro residues" evidence="2">
    <location>
        <begin position="418"/>
        <end position="430"/>
    </location>
</feature>
<dbReference type="Proteomes" id="UP001165080">
    <property type="component" value="Unassembled WGS sequence"/>
</dbReference>
<dbReference type="GO" id="GO:0005874">
    <property type="term" value="C:microtubule"/>
    <property type="evidence" value="ECO:0007669"/>
    <property type="project" value="InterPro"/>
</dbReference>
<evidence type="ECO:0000259" key="3">
    <source>
        <dbReference type="Pfam" id="PF24714"/>
    </source>
</evidence>